<dbReference type="AlphaFoldDB" id="A0A5B7CVN1"/>
<evidence type="ECO:0000313" key="2">
    <source>
        <dbReference type="EMBL" id="MPC13459.1"/>
    </source>
</evidence>
<reference evidence="2 3" key="1">
    <citation type="submission" date="2019-05" db="EMBL/GenBank/DDBJ databases">
        <title>Another draft genome of Portunus trituberculatus and its Hox gene families provides insights of decapod evolution.</title>
        <authorList>
            <person name="Jeong J.-H."/>
            <person name="Song I."/>
            <person name="Kim S."/>
            <person name="Choi T."/>
            <person name="Kim D."/>
            <person name="Ryu S."/>
            <person name="Kim W."/>
        </authorList>
    </citation>
    <scope>NUCLEOTIDE SEQUENCE [LARGE SCALE GENOMIC DNA]</scope>
    <source>
        <tissue evidence="2">Muscle</tissue>
    </source>
</reference>
<protein>
    <submittedName>
        <fullName evidence="2">Uncharacterized protein</fullName>
    </submittedName>
</protein>
<evidence type="ECO:0000313" key="3">
    <source>
        <dbReference type="Proteomes" id="UP000324222"/>
    </source>
</evidence>
<comment type="caution">
    <text evidence="2">The sequence shown here is derived from an EMBL/GenBank/DDBJ whole genome shotgun (WGS) entry which is preliminary data.</text>
</comment>
<feature type="region of interest" description="Disordered" evidence="1">
    <location>
        <begin position="38"/>
        <end position="70"/>
    </location>
</feature>
<accession>A0A5B7CVN1</accession>
<dbReference type="Proteomes" id="UP000324222">
    <property type="component" value="Unassembled WGS sequence"/>
</dbReference>
<name>A0A5B7CVN1_PORTR</name>
<dbReference type="EMBL" id="VSRR010000283">
    <property type="protein sequence ID" value="MPC13459.1"/>
    <property type="molecule type" value="Genomic_DNA"/>
</dbReference>
<evidence type="ECO:0000256" key="1">
    <source>
        <dbReference type="SAM" id="MobiDB-lite"/>
    </source>
</evidence>
<keyword evidence="3" id="KW-1185">Reference proteome</keyword>
<gene>
    <name evidence="2" type="ORF">E2C01_006194</name>
</gene>
<organism evidence="2 3">
    <name type="scientific">Portunus trituberculatus</name>
    <name type="common">Swimming crab</name>
    <name type="synonym">Neptunus trituberculatus</name>
    <dbReference type="NCBI Taxonomy" id="210409"/>
    <lineage>
        <taxon>Eukaryota</taxon>
        <taxon>Metazoa</taxon>
        <taxon>Ecdysozoa</taxon>
        <taxon>Arthropoda</taxon>
        <taxon>Crustacea</taxon>
        <taxon>Multicrustacea</taxon>
        <taxon>Malacostraca</taxon>
        <taxon>Eumalacostraca</taxon>
        <taxon>Eucarida</taxon>
        <taxon>Decapoda</taxon>
        <taxon>Pleocyemata</taxon>
        <taxon>Brachyura</taxon>
        <taxon>Eubrachyura</taxon>
        <taxon>Portunoidea</taxon>
        <taxon>Portunidae</taxon>
        <taxon>Portuninae</taxon>
        <taxon>Portunus</taxon>
    </lineage>
</organism>
<proteinExistence type="predicted"/>
<sequence length="101" mass="11275">MTRPEPPTPDHHYTGRTDPLHILLLHSSLRCPHLPASTILPPSCKRRGEDDPTTKSPSAMSGCRHPPLFNKASPIQSAKTLIEDHFNNCVTLTRQEQQCSK</sequence>